<dbReference type="Proteomes" id="UP000276215">
    <property type="component" value="Unassembled WGS sequence"/>
</dbReference>
<dbReference type="AlphaFoldDB" id="A0A3N4K0J0"/>
<evidence type="ECO:0000313" key="1">
    <source>
        <dbReference type="EMBL" id="RPB01931.1"/>
    </source>
</evidence>
<protein>
    <submittedName>
        <fullName evidence="1">Uncharacterized protein</fullName>
    </submittedName>
</protein>
<accession>A0A3N4K0J0</accession>
<name>A0A3N4K0J0_9PEZI</name>
<reference evidence="1 2" key="1">
    <citation type="journal article" date="2018" name="Nat. Ecol. Evol.">
        <title>Pezizomycetes genomes reveal the molecular basis of ectomycorrhizal truffle lifestyle.</title>
        <authorList>
            <person name="Murat C."/>
            <person name="Payen T."/>
            <person name="Noel B."/>
            <person name="Kuo A."/>
            <person name="Morin E."/>
            <person name="Chen J."/>
            <person name="Kohler A."/>
            <person name="Krizsan K."/>
            <person name="Balestrini R."/>
            <person name="Da Silva C."/>
            <person name="Montanini B."/>
            <person name="Hainaut M."/>
            <person name="Levati E."/>
            <person name="Barry K.W."/>
            <person name="Belfiori B."/>
            <person name="Cichocki N."/>
            <person name="Clum A."/>
            <person name="Dockter R.B."/>
            <person name="Fauchery L."/>
            <person name="Guy J."/>
            <person name="Iotti M."/>
            <person name="Le Tacon F."/>
            <person name="Lindquist E.A."/>
            <person name="Lipzen A."/>
            <person name="Malagnac F."/>
            <person name="Mello A."/>
            <person name="Molinier V."/>
            <person name="Miyauchi S."/>
            <person name="Poulain J."/>
            <person name="Riccioni C."/>
            <person name="Rubini A."/>
            <person name="Sitrit Y."/>
            <person name="Splivallo R."/>
            <person name="Traeger S."/>
            <person name="Wang M."/>
            <person name="Zifcakova L."/>
            <person name="Wipf D."/>
            <person name="Zambonelli A."/>
            <person name="Paolocci F."/>
            <person name="Nowrousian M."/>
            <person name="Ottonello S."/>
            <person name="Baldrian P."/>
            <person name="Spatafora J.W."/>
            <person name="Henrissat B."/>
            <person name="Nagy L.G."/>
            <person name="Aury J.M."/>
            <person name="Wincker P."/>
            <person name="Grigoriev I.V."/>
            <person name="Bonfante P."/>
            <person name="Martin F.M."/>
        </authorList>
    </citation>
    <scope>NUCLEOTIDE SEQUENCE [LARGE SCALE GENOMIC DNA]</scope>
    <source>
        <strain evidence="1 2">120613-1</strain>
    </source>
</reference>
<gene>
    <name evidence="1" type="ORF">L873DRAFT_1842102</name>
</gene>
<sequence length="396" mass="45622">MQDLYDKLWGKQLRVIEPCTFSIPHPQHGLRPEYMVDFKVIGDEWFQDLEFEKGKEDDSHGRKTDVNSLFDLPDHQKEELWILTDEALEDAGWNDKGHSWFVVLAASPAKIRGLWQWEKDRKVGSRYMSNWGWGEIVAAFSLEMPKPPTPRQMAMLFTTFPCLGPIARTCLESIFMMSDDDYNHDLKTYLGEIDREIDTFILQGGYLTLYKYLTCQDPLRSAGSWFFEGYAHDWFGKDRSFEADKLLIKDNNTHLKFMTYWSKSLNYFTNANNLATQVRVKGSQEINDLDTLILLQITIAKSYDIQLCRVKKLCESLPATIKNIHIVFVIPEDRISEYSSAQSAPEARDVKPNATDLLVNQFRLVLTEEVIHLMTVGGSFKVWDGGRGADESGSRD</sequence>
<keyword evidence="2" id="KW-1185">Reference proteome</keyword>
<dbReference type="OrthoDB" id="2340858at2759"/>
<organism evidence="1 2">
    <name type="scientific">Choiromyces venosus 120613-1</name>
    <dbReference type="NCBI Taxonomy" id="1336337"/>
    <lineage>
        <taxon>Eukaryota</taxon>
        <taxon>Fungi</taxon>
        <taxon>Dikarya</taxon>
        <taxon>Ascomycota</taxon>
        <taxon>Pezizomycotina</taxon>
        <taxon>Pezizomycetes</taxon>
        <taxon>Pezizales</taxon>
        <taxon>Tuberaceae</taxon>
        <taxon>Choiromyces</taxon>
    </lineage>
</organism>
<proteinExistence type="predicted"/>
<evidence type="ECO:0000313" key="2">
    <source>
        <dbReference type="Proteomes" id="UP000276215"/>
    </source>
</evidence>
<dbReference type="EMBL" id="ML120370">
    <property type="protein sequence ID" value="RPB01931.1"/>
    <property type="molecule type" value="Genomic_DNA"/>
</dbReference>